<evidence type="ECO:0000256" key="1">
    <source>
        <dbReference type="SAM" id="MobiDB-lite"/>
    </source>
</evidence>
<feature type="transmembrane region" description="Helical" evidence="2">
    <location>
        <begin position="53"/>
        <end position="71"/>
    </location>
</feature>
<name>A0A0J6F3G8_COCPO</name>
<protein>
    <submittedName>
        <fullName evidence="3">Steroid oxidoreductase superfamily protein</fullName>
    </submittedName>
</protein>
<dbReference type="EMBL" id="DS268109">
    <property type="protein sequence ID" value="KMM64653.1"/>
    <property type="molecule type" value="Genomic_DNA"/>
</dbReference>
<feature type="region of interest" description="Disordered" evidence="1">
    <location>
        <begin position="339"/>
        <end position="359"/>
    </location>
</feature>
<dbReference type="OrthoDB" id="201504at2759"/>
<keyword evidence="2" id="KW-0472">Membrane</keyword>
<reference evidence="4" key="3">
    <citation type="journal article" date="2010" name="Genome Res.">
        <title>Population genomic sequencing of Coccidioides fungi reveals recent hybridization and transposon control.</title>
        <authorList>
            <person name="Neafsey D.E."/>
            <person name="Barker B.M."/>
            <person name="Sharpton T.J."/>
            <person name="Stajich J.E."/>
            <person name="Park D.J."/>
            <person name="Whiston E."/>
            <person name="Hung C.-Y."/>
            <person name="McMahan C."/>
            <person name="White J."/>
            <person name="Sykes S."/>
            <person name="Heiman D."/>
            <person name="Young S."/>
            <person name="Zeng Q."/>
            <person name="Abouelleil A."/>
            <person name="Aftuck L."/>
            <person name="Bessette D."/>
            <person name="Brown A."/>
            <person name="FitzGerald M."/>
            <person name="Lui A."/>
            <person name="Macdonald J.P."/>
            <person name="Priest M."/>
            <person name="Orbach M.J."/>
            <person name="Galgiani J.N."/>
            <person name="Kirkland T.N."/>
            <person name="Cole G.T."/>
            <person name="Birren B.W."/>
            <person name="Henn M.R."/>
            <person name="Taylor J.W."/>
            <person name="Rounsley S.D."/>
        </authorList>
    </citation>
    <scope>NUCLEOTIDE SEQUENCE [LARGE SCALE GENOMIC DNA]</scope>
    <source>
        <strain evidence="4">RMSCC 3488</strain>
    </source>
</reference>
<sequence length="359" mass="41167">MALPTLTAVPDCANFTLTVQPFLSQFISLPPQIFEAGRDFESLKNIYVNTNPLVTAVAFSLLLVPLLLIVSEINRNYSQVDRLWSILPSVYNGHYVLWSYLNGVSTDRTWTIFVCTLIWSARLTYNYWRKGGYSIGSEDYRWTIVREKINNGFLLFLFNIFFISLTQSLLLLMITAPTYVFLVLNTVGTAPAFGLPDLAFSRGMIFFIIIEYFADQQQWDFQKAKQSYQQTARVPTEYKSTFSADDLNRGFVISGLWSWCRHPNFAAEQAVWLMLYAWSCYATQTYINWSGAGVLAYILLFQGSTILTESISASKYPEYDDYQYLVGKFIPIPWLGSGHKAMSKKKKTSHKQKSEKKTE</sequence>
<proteinExistence type="predicted"/>
<gene>
    <name evidence="3" type="ORF">CPAG_01005</name>
</gene>
<dbReference type="PANTHER" id="PTHR32251">
    <property type="entry name" value="3-OXO-5-ALPHA-STEROID 4-DEHYDROGENASE"/>
    <property type="match status" value="1"/>
</dbReference>
<evidence type="ECO:0000256" key="2">
    <source>
        <dbReference type="SAM" id="Phobius"/>
    </source>
</evidence>
<dbReference type="AlphaFoldDB" id="A0A0J6F3G8"/>
<evidence type="ECO:0000313" key="3">
    <source>
        <dbReference type="EMBL" id="KMM64653.1"/>
    </source>
</evidence>
<feature type="transmembrane region" description="Helical" evidence="2">
    <location>
        <begin position="194"/>
        <end position="214"/>
    </location>
</feature>
<dbReference type="Pfam" id="PF06966">
    <property type="entry name" value="DUF1295"/>
    <property type="match status" value="1"/>
</dbReference>
<evidence type="ECO:0000313" key="4">
    <source>
        <dbReference type="Proteomes" id="UP000054567"/>
    </source>
</evidence>
<dbReference type="PANTHER" id="PTHR32251:SF23">
    <property type="entry name" value="3-OXO-5-ALPHA-STEROID 4-DEHYDROGENASE (DUF1295)"/>
    <property type="match status" value="1"/>
</dbReference>
<reference evidence="4" key="2">
    <citation type="journal article" date="2009" name="Genome Res.">
        <title>Comparative genomic analyses of the human fungal pathogens Coccidioides and their relatives.</title>
        <authorList>
            <person name="Sharpton T.J."/>
            <person name="Stajich J.E."/>
            <person name="Rounsley S.D."/>
            <person name="Gardner M.J."/>
            <person name="Wortman J.R."/>
            <person name="Jordar V.S."/>
            <person name="Maiti R."/>
            <person name="Kodira C.D."/>
            <person name="Neafsey D.E."/>
            <person name="Zeng Q."/>
            <person name="Hung C.-Y."/>
            <person name="McMahan C."/>
            <person name="Muszewska A."/>
            <person name="Grynberg M."/>
            <person name="Mandel M.A."/>
            <person name="Kellner E.M."/>
            <person name="Barker B.M."/>
            <person name="Galgiani J.N."/>
            <person name="Orbach M.J."/>
            <person name="Kirkland T.N."/>
            <person name="Cole G.T."/>
            <person name="Henn M.R."/>
            <person name="Birren B.W."/>
            <person name="Taylor J.W."/>
        </authorList>
    </citation>
    <scope>NUCLEOTIDE SEQUENCE [LARGE SCALE GENOMIC DNA]</scope>
    <source>
        <strain evidence="4">RMSCC 3488</strain>
    </source>
</reference>
<accession>A0A0J6F3G8</accession>
<organism evidence="3 4">
    <name type="scientific">Coccidioides posadasii RMSCC 3488</name>
    <dbReference type="NCBI Taxonomy" id="454284"/>
    <lineage>
        <taxon>Eukaryota</taxon>
        <taxon>Fungi</taxon>
        <taxon>Dikarya</taxon>
        <taxon>Ascomycota</taxon>
        <taxon>Pezizomycotina</taxon>
        <taxon>Eurotiomycetes</taxon>
        <taxon>Eurotiomycetidae</taxon>
        <taxon>Onygenales</taxon>
        <taxon>Onygenaceae</taxon>
        <taxon>Coccidioides</taxon>
    </lineage>
</organism>
<dbReference type="InterPro" id="IPR010721">
    <property type="entry name" value="UstE-like"/>
</dbReference>
<dbReference type="VEuPathDB" id="FungiDB:CPAG_01005"/>
<keyword evidence="2" id="KW-0812">Transmembrane</keyword>
<dbReference type="Gene3D" id="1.20.120.1630">
    <property type="match status" value="1"/>
</dbReference>
<feature type="compositionally biased region" description="Basic residues" evidence="1">
    <location>
        <begin position="341"/>
        <end position="359"/>
    </location>
</feature>
<reference evidence="3 4" key="1">
    <citation type="submission" date="2007-06" db="EMBL/GenBank/DDBJ databases">
        <title>The Genome Sequence of Coccidioides posadasii RMSCC_3488.</title>
        <authorList>
            <consortium name="Coccidioides Genome Resources Consortium"/>
            <consortium name="The Broad Institute Genome Sequencing Platform"/>
            <person name="Henn M.R."/>
            <person name="Sykes S."/>
            <person name="Young S."/>
            <person name="Jaffe D."/>
            <person name="Berlin A."/>
            <person name="Alvarez P."/>
            <person name="Butler J."/>
            <person name="Gnerre S."/>
            <person name="Grabherr M."/>
            <person name="Mauceli E."/>
            <person name="Brockman W."/>
            <person name="Kodira C."/>
            <person name="Alvarado L."/>
            <person name="Zeng Q."/>
            <person name="Crawford M."/>
            <person name="Antoine C."/>
            <person name="Devon K."/>
            <person name="Galgiani J."/>
            <person name="Orsborn K."/>
            <person name="Lewis M.L."/>
            <person name="Nusbaum C."/>
            <person name="Galagan J."/>
            <person name="Birren B."/>
        </authorList>
    </citation>
    <scope>NUCLEOTIDE SEQUENCE [LARGE SCALE GENOMIC DNA]</scope>
    <source>
        <strain evidence="3 4">RMSCC 3488</strain>
    </source>
</reference>
<keyword evidence="2" id="KW-1133">Transmembrane helix</keyword>
<feature type="transmembrane region" description="Helical" evidence="2">
    <location>
        <begin position="149"/>
        <end position="174"/>
    </location>
</feature>
<dbReference type="GO" id="GO:0016020">
    <property type="term" value="C:membrane"/>
    <property type="evidence" value="ECO:0007669"/>
    <property type="project" value="TreeGrafter"/>
</dbReference>
<dbReference type="Proteomes" id="UP000054567">
    <property type="component" value="Unassembled WGS sequence"/>
</dbReference>